<evidence type="ECO:0000313" key="2">
    <source>
        <dbReference type="EMBL" id="PWF41539.1"/>
    </source>
</evidence>
<sequence>MKNPSKLLLALATVAAIPMLSFAAEGANPAKESAGITQKAAAEPMADGEIKKIDKDAGKITIKHGPLASLNMPPMTMVFRVKDAAMLDQVKPGDKVKFSVEKLNGALTVTAFEAVK</sequence>
<keyword evidence="3" id="KW-1185">Reference proteome</keyword>
<dbReference type="Gene3D" id="2.40.50.320">
    <property type="entry name" value="Copper binding periplasmic protein CusF"/>
    <property type="match status" value="1"/>
</dbReference>
<dbReference type="AlphaFoldDB" id="A0A2U2HE22"/>
<gene>
    <name evidence="2" type="ORF">C7C56_024205</name>
</gene>
<reference evidence="2 3" key="1">
    <citation type="submission" date="2018-04" db="EMBL/GenBank/DDBJ databases">
        <title>Massilia violaceinigra sp. nov., a novel purple-pigmented bacterium isolated from Tianshan glacier, Xinjiang, China.</title>
        <authorList>
            <person name="Wang H."/>
        </authorList>
    </citation>
    <scope>NUCLEOTIDE SEQUENCE [LARGE SCALE GENOMIC DNA]</scope>
    <source>
        <strain evidence="2 3">B448-2</strain>
    </source>
</reference>
<dbReference type="InterPro" id="IPR021647">
    <property type="entry name" value="CusF_Ec"/>
</dbReference>
<proteinExistence type="predicted"/>
<keyword evidence="1" id="KW-0732">Signal</keyword>
<dbReference type="InterPro" id="IPR042230">
    <property type="entry name" value="CusF_sf"/>
</dbReference>
<accession>A0A2U2HE22</accession>
<protein>
    <submittedName>
        <fullName evidence="2">RND transporter</fullName>
    </submittedName>
</protein>
<name>A0A2U2HE22_9BURK</name>
<evidence type="ECO:0000313" key="3">
    <source>
        <dbReference type="Proteomes" id="UP000241421"/>
    </source>
</evidence>
<feature type="chain" id="PRO_5015402306" evidence="1">
    <location>
        <begin position="24"/>
        <end position="116"/>
    </location>
</feature>
<dbReference type="OrthoDB" id="9180744at2"/>
<comment type="caution">
    <text evidence="2">The sequence shown here is derived from an EMBL/GenBank/DDBJ whole genome shotgun (WGS) entry which is preliminary data.</text>
</comment>
<evidence type="ECO:0000256" key="1">
    <source>
        <dbReference type="SAM" id="SignalP"/>
    </source>
</evidence>
<feature type="signal peptide" evidence="1">
    <location>
        <begin position="1"/>
        <end position="23"/>
    </location>
</feature>
<dbReference type="Pfam" id="PF11604">
    <property type="entry name" value="CusF_Ec"/>
    <property type="match status" value="1"/>
</dbReference>
<dbReference type="EMBL" id="PXWF02000310">
    <property type="protein sequence ID" value="PWF41539.1"/>
    <property type="molecule type" value="Genomic_DNA"/>
</dbReference>
<organism evidence="2 3">
    <name type="scientific">Massilia glaciei</name>
    <dbReference type="NCBI Taxonomy" id="1524097"/>
    <lineage>
        <taxon>Bacteria</taxon>
        <taxon>Pseudomonadati</taxon>
        <taxon>Pseudomonadota</taxon>
        <taxon>Betaproteobacteria</taxon>
        <taxon>Burkholderiales</taxon>
        <taxon>Oxalobacteraceae</taxon>
        <taxon>Telluria group</taxon>
        <taxon>Massilia</taxon>
    </lineage>
</organism>
<dbReference type="Proteomes" id="UP000241421">
    <property type="component" value="Unassembled WGS sequence"/>
</dbReference>